<dbReference type="eggNOG" id="ENOG502T5Z6">
    <property type="taxonomic scope" value="Eukaryota"/>
</dbReference>
<gene>
    <name evidence="5" type="ORF">G210_4593</name>
</gene>
<name>M3HS27_CANMX</name>
<evidence type="ECO:0000256" key="2">
    <source>
        <dbReference type="ARBA" id="ARBA00022786"/>
    </source>
</evidence>
<evidence type="ECO:0000313" key="6">
    <source>
        <dbReference type="Proteomes" id="UP000011777"/>
    </source>
</evidence>
<keyword evidence="4" id="KW-0072">Autophagy</keyword>
<comment type="caution">
    <text evidence="5">The sequence shown here is derived from an EMBL/GenBank/DDBJ whole genome shotgun (WGS) entry which is preliminary data.</text>
</comment>
<dbReference type="InterPro" id="IPR007135">
    <property type="entry name" value="Atg3/Atg10"/>
</dbReference>
<keyword evidence="3" id="KW-0653">Protein transport</keyword>
<protein>
    <submittedName>
        <fullName evidence="5">Autophagy-related protein 10</fullName>
    </submittedName>
</protein>
<accession>M3HS27</accession>
<dbReference type="GO" id="GO:0019787">
    <property type="term" value="F:ubiquitin-like protein transferase activity"/>
    <property type="evidence" value="ECO:0007669"/>
    <property type="project" value="InterPro"/>
</dbReference>
<dbReference type="GO" id="GO:0000407">
    <property type="term" value="C:phagophore assembly site"/>
    <property type="evidence" value="ECO:0007669"/>
    <property type="project" value="TreeGrafter"/>
</dbReference>
<dbReference type="PANTHER" id="PTHR12866:SF5">
    <property type="entry name" value="AUTOPHAGY-RELATED 10, ISOFORM B"/>
    <property type="match status" value="1"/>
</dbReference>
<evidence type="ECO:0000256" key="3">
    <source>
        <dbReference type="ARBA" id="ARBA00022927"/>
    </source>
</evidence>
<organism evidence="5 6">
    <name type="scientific">Candida maltosa (strain Xu316)</name>
    <name type="common">Yeast</name>
    <dbReference type="NCBI Taxonomy" id="1245528"/>
    <lineage>
        <taxon>Eukaryota</taxon>
        <taxon>Fungi</taxon>
        <taxon>Dikarya</taxon>
        <taxon>Ascomycota</taxon>
        <taxon>Saccharomycotina</taxon>
        <taxon>Pichiomycetes</taxon>
        <taxon>Debaryomycetaceae</taxon>
        <taxon>Candida/Lodderomyces clade</taxon>
        <taxon>Candida</taxon>
    </lineage>
</organism>
<sequence length="166" mass="19530">MITNQEFNKNLDEFLLILLDNLSLDGIEYHVLNHYSKSVFGDKQYAFFSISVSCLRLDCTISYDDLYTVPVINIRLYNNDKLLMDPNSQTILKTNTSVIQLQNHHLLQEPWLQIHPCETLETIDTHLRNVPESKKYNDTLTYLCCWFGIYGLPTMFPQFSFRPHVY</sequence>
<dbReference type="GO" id="GO:0000045">
    <property type="term" value="P:autophagosome assembly"/>
    <property type="evidence" value="ECO:0007669"/>
    <property type="project" value="TreeGrafter"/>
</dbReference>
<dbReference type="Pfam" id="PF03987">
    <property type="entry name" value="Autophagy_act_C"/>
    <property type="match status" value="1"/>
</dbReference>
<evidence type="ECO:0000256" key="4">
    <source>
        <dbReference type="ARBA" id="ARBA00023006"/>
    </source>
</evidence>
<dbReference type="OMA" id="VIQYLCC"/>
<dbReference type="AlphaFoldDB" id="M3HS27"/>
<dbReference type="HOGENOM" id="CLU_096164_0_0_1"/>
<proteinExistence type="predicted"/>
<dbReference type="EMBL" id="AOGT01000288">
    <property type="protein sequence ID" value="EMG50372.1"/>
    <property type="molecule type" value="Genomic_DNA"/>
</dbReference>
<dbReference type="OrthoDB" id="5949865at2759"/>
<dbReference type="Proteomes" id="UP000011777">
    <property type="component" value="Unassembled WGS sequence"/>
</dbReference>
<dbReference type="PANTHER" id="PTHR12866">
    <property type="entry name" value="UBIQUITIN-LIKE-CONJUGATING ENZYME ATG3"/>
    <property type="match status" value="1"/>
</dbReference>
<dbReference type="GO" id="GO:0061723">
    <property type="term" value="P:glycophagy"/>
    <property type="evidence" value="ECO:0007669"/>
    <property type="project" value="TreeGrafter"/>
</dbReference>
<keyword evidence="2" id="KW-0833">Ubl conjugation pathway</keyword>
<dbReference type="Gene3D" id="3.30.1460.50">
    <property type="match status" value="1"/>
</dbReference>
<evidence type="ECO:0000313" key="5">
    <source>
        <dbReference type="EMBL" id="EMG50372.1"/>
    </source>
</evidence>
<keyword evidence="1" id="KW-0813">Transport</keyword>
<evidence type="ECO:0000256" key="1">
    <source>
        <dbReference type="ARBA" id="ARBA00022448"/>
    </source>
</evidence>
<reference evidence="5 6" key="1">
    <citation type="submission" date="2013-02" db="EMBL/GenBank/DDBJ databases">
        <title>Genome sequence of Candida maltosa Xu316, a potential industrial strain for xylitol and ethanol production.</title>
        <authorList>
            <person name="Yu J."/>
            <person name="Wang Q."/>
            <person name="Geng X."/>
            <person name="Bao W."/>
            <person name="He P."/>
            <person name="Cai J."/>
        </authorList>
    </citation>
    <scope>NUCLEOTIDE SEQUENCE [LARGE SCALE GENOMIC DNA]</scope>
    <source>
        <strain evidence="6">Xu316</strain>
    </source>
</reference>
<dbReference type="GO" id="GO:0015031">
    <property type="term" value="P:protein transport"/>
    <property type="evidence" value="ECO:0007669"/>
    <property type="project" value="UniProtKB-KW"/>
</dbReference>
<keyword evidence="6" id="KW-1185">Reference proteome</keyword>
<dbReference type="GO" id="GO:0044804">
    <property type="term" value="P:nucleophagy"/>
    <property type="evidence" value="ECO:0007669"/>
    <property type="project" value="TreeGrafter"/>
</dbReference>